<comment type="caution">
    <text evidence="2">The sequence shown here is derived from an EMBL/GenBank/DDBJ whole genome shotgun (WGS) entry which is preliminary data.</text>
</comment>
<name>A0ABS2DUY9_9BURK</name>
<protein>
    <submittedName>
        <fullName evidence="2">tRNA (Adenosine(37)-N6)-threonylcarbamoyltransferase complex dimerization subunit type 1 TsaB</fullName>
    </submittedName>
</protein>
<feature type="domain" description="Gcp-like" evidence="1">
    <location>
        <begin position="42"/>
        <end position="176"/>
    </location>
</feature>
<proteinExistence type="predicted"/>
<dbReference type="PANTHER" id="PTHR11735">
    <property type="entry name" value="TRNA N6-ADENOSINE THREONYLCARBAMOYLTRANSFERASE"/>
    <property type="match status" value="1"/>
</dbReference>
<dbReference type="Gene3D" id="3.30.420.40">
    <property type="match status" value="2"/>
</dbReference>
<dbReference type="InterPro" id="IPR022496">
    <property type="entry name" value="T6A_TsaB"/>
</dbReference>
<gene>
    <name evidence="2" type="primary">tsaB</name>
    <name evidence="2" type="ORF">H6A60_08625</name>
</gene>
<reference evidence="2 3" key="1">
    <citation type="journal article" date="2021" name="Sci. Rep.">
        <title>The distribution of antibiotic resistance genes in chicken gut microbiota commensals.</title>
        <authorList>
            <person name="Juricova H."/>
            <person name="Matiasovicova J."/>
            <person name="Kubasova T."/>
            <person name="Cejkova D."/>
            <person name="Rychlik I."/>
        </authorList>
    </citation>
    <scope>NUCLEOTIDE SEQUENCE [LARGE SCALE GENOMIC DNA]</scope>
    <source>
        <strain evidence="2 3">An829</strain>
    </source>
</reference>
<dbReference type="NCBIfam" id="TIGR03725">
    <property type="entry name" value="T6A_YeaZ"/>
    <property type="match status" value="1"/>
</dbReference>
<evidence type="ECO:0000313" key="2">
    <source>
        <dbReference type="EMBL" id="MBM6704545.1"/>
    </source>
</evidence>
<evidence type="ECO:0000313" key="3">
    <source>
        <dbReference type="Proteomes" id="UP000715095"/>
    </source>
</evidence>
<dbReference type="EMBL" id="JACJJC010000013">
    <property type="protein sequence ID" value="MBM6704545.1"/>
    <property type="molecule type" value="Genomic_DNA"/>
</dbReference>
<dbReference type="Pfam" id="PF00814">
    <property type="entry name" value="TsaD"/>
    <property type="match status" value="1"/>
</dbReference>
<accession>A0ABS2DUY9</accession>
<organism evidence="2 3">
    <name type="scientific">Sutterella massiliensis</name>
    <dbReference type="NCBI Taxonomy" id="1816689"/>
    <lineage>
        <taxon>Bacteria</taxon>
        <taxon>Pseudomonadati</taxon>
        <taxon>Pseudomonadota</taxon>
        <taxon>Betaproteobacteria</taxon>
        <taxon>Burkholderiales</taxon>
        <taxon>Sutterellaceae</taxon>
        <taxon>Sutterella</taxon>
    </lineage>
</organism>
<dbReference type="RefSeq" id="WP_205103515.1">
    <property type="nucleotide sequence ID" value="NZ_JACJJC010000013.1"/>
</dbReference>
<dbReference type="Proteomes" id="UP000715095">
    <property type="component" value="Unassembled WGS sequence"/>
</dbReference>
<dbReference type="SUPFAM" id="SSF53067">
    <property type="entry name" value="Actin-like ATPase domain"/>
    <property type="match status" value="2"/>
</dbReference>
<dbReference type="CDD" id="cd24032">
    <property type="entry name" value="ASKHA_NBD_TsaB"/>
    <property type="match status" value="1"/>
</dbReference>
<keyword evidence="3" id="KW-1185">Reference proteome</keyword>
<sequence length="252" mass="26419">MSQKEQSSATERVILVVDTAQEDLTVALQRGEAMLAARTEHVGNKHAERVLGLVAEVLEEAGLEKRAIGVVGFGAGPGSFTGLRVACGVAQGLAWALEVPVVALSNLEALAEHTLAEKPLAPGKRIAAVNDARMNECYAAIYEVPAEHAAGERLVCVKAAALLKPEEAEAYLAENGVERLCGSGRAVYADAFKVPEGIEVDDASRACGADFCRLAASDVALGRTMAPEAAAPLYVRDRVALTMAERAAGERL</sequence>
<dbReference type="InterPro" id="IPR000905">
    <property type="entry name" value="Gcp-like_dom"/>
</dbReference>
<dbReference type="PANTHER" id="PTHR11735:SF11">
    <property type="entry name" value="TRNA THREONYLCARBAMOYLADENOSINE BIOSYNTHESIS PROTEIN TSAB"/>
    <property type="match status" value="1"/>
</dbReference>
<evidence type="ECO:0000259" key="1">
    <source>
        <dbReference type="Pfam" id="PF00814"/>
    </source>
</evidence>
<dbReference type="InterPro" id="IPR043129">
    <property type="entry name" value="ATPase_NBD"/>
</dbReference>